<dbReference type="EMBL" id="QXIU01000061">
    <property type="protein sequence ID" value="RIE13950.1"/>
    <property type="molecule type" value="Genomic_DNA"/>
</dbReference>
<comment type="caution">
    <text evidence="2">The sequence shown here is derived from an EMBL/GenBank/DDBJ whole genome shotgun (WGS) entry which is preliminary data.</text>
</comment>
<name>A0A398DGQ3_9BACT</name>
<dbReference type="Pfam" id="PF14584">
    <property type="entry name" value="DUF4446"/>
    <property type="match status" value="1"/>
</dbReference>
<gene>
    <name evidence="2" type="ORF">SMC5_02295</name>
</gene>
<dbReference type="Proteomes" id="UP000266489">
    <property type="component" value="Unassembled WGS sequence"/>
</dbReference>
<sequence>MTGGMGCAPACAGYTCTCTHYSHLQRGNDMEQVLQSVDLVLNTVWARLVFGVAAVAVLVIGVVLLVQWKHQCTRLAMVFGQAADASFYTRIDMLTRAFDQQTATQNELRAACADLEKTGHRFYDSVNIEHYDAFAGQAGKFSFSLLMLNRNGAGIILTSLTSTQGSKVYVKRIENWKSDAALSREEEELLKKNNPL</sequence>
<organism evidence="2 3">
    <name type="scientific">Candidatus Cryosericum odellii</name>
    <dbReference type="NCBI Taxonomy" id="2290917"/>
    <lineage>
        <taxon>Bacteria</taxon>
        <taxon>Pseudomonadati</taxon>
        <taxon>Caldisericota/Cryosericota group</taxon>
        <taxon>Candidatus Cryosericota</taxon>
        <taxon>Candidatus Cryosericia</taxon>
        <taxon>Candidatus Cryosericales</taxon>
        <taxon>Candidatus Cryosericaceae</taxon>
        <taxon>Candidatus Cryosericum</taxon>
    </lineage>
</organism>
<keyword evidence="1" id="KW-1133">Transmembrane helix</keyword>
<feature type="transmembrane region" description="Helical" evidence="1">
    <location>
        <begin position="44"/>
        <end position="66"/>
    </location>
</feature>
<dbReference type="InterPro" id="IPR027981">
    <property type="entry name" value="DUF4446"/>
</dbReference>
<evidence type="ECO:0000313" key="2">
    <source>
        <dbReference type="EMBL" id="RIE13950.1"/>
    </source>
</evidence>
<evidence type="ECO:0000256" key="1">
    <source>
        <dbReference type="SAM" id="Phobius"/>
    </source>
</evidence>
<protein>
    <submittedName>
        <fullName evidence="2">DUF4446 family protein</fullName>
    </submittedName>
</protein>
<evidence type="ECO:0000313" key="3">
    <source>
        <dbReference type="Proteomes" id="UP000266489"/>
    </source>
</evidence>
<reference evidence="2 3" key="1">
    <citation type="submission" date="2018-09" db="EMBL/GenBank/DDBJ databases">
        <title>Discovery and Ecogenomic Context for Candidatus Cryosericales, a Global Caldiserica Order Active in Thawing Permafrost.</title>
        <authorList>
            <person name="Martinez M.A."/>
            <person name="Woodcroft B.J."/>
            <person name="Ignacio Espinoza J.C."/>
            <person name="Zayed A."/>
            <person name="Singleton C.M."/>
            <person name="Boyd J."/>
            <person name="Li Y.-F."/>
            <person name="Purvine S."/>
            <person name="Maughan H."/>
            <person name="Hodgkins S.B."/>
            <person name="Anderson D."/>
            <person name="Sederholm M."/>
            <person name="Temperton B."/>
            <person name="Saleska S.R."/>
            <person name="Tyson G.W."/>
            <person name="Rich V.I."/>
        </authorList>
    </citation>
    <scope>NUCLEOTIDE SEQUENCE [LARGE SCALE GENOMIC DNA]</scope>
    <source>
        <strain evidence="2 3">SMC5</strain>
    </source>
</reference>
<keyword evidence="1" id="KW-0812">Transmembrane</keyword>
<keyword evidence="1" id="KW-0472">Membrane</keyword>
<dbReference type="OrthoDB" id="5244042at2"/>
<proteinExistence type="predicted"/>
<accession>A0A398DGQ3</accession>
<dbReference type="AlphaFoldDB" id="A0A398DGQ3"/>